<dbReference type="AlphaFoldDB" id="A0A193FL14"/>
<name>A0A193FL14_9BORD</name>
<evidence type="ECO:0000313" key="6">
    <source>
        <dbReference type="Proteomes" id="UP000092213"/>
    </source>
</evidence>
<evidence type="ECO:0000313" key="4">
    <source>
        <dbReference type="EMBL" id="ANN73594.1"/>
    </source>
</evidence>
<dbReference type="STRING" id="463025.BAU08_21565"/>
<dbReference type="PANTHER" id="PTHR38593:SF1">
    <property type="entry name" value="BLR2558 PROTEIN"/>
    <property type="match status" value="1"/>
</dbReference>
<keyword evidence="5" id="KW-1185">Reference proteome</keyword>
<dbReference type="EMBL" id="CP016171">
    <property type="protein sequence ID" value="ANN73594.1"/>
    <property type="molecule type" value="Genomic_DNA"/>
</dbReference>
<dbReference type="KEGG" id="bbro:BAU06_21030"/>
<evidence type="ECO:0000313" key="3">
    <source>
        <dbReference type="EMBL" id="ANN68452.1"/>
    </source>
</evidence>
<proteinExistence type="predicted"/>
<sequence length="199" mass="20618">MGIAAAVHGQEADRRDARFLEQAAQAGAFEIEASQLALRNAEHDEVKGYARKMIEAHTEMARELKALAKAGNVALPADPSPTQMRILKALQAETGAPFDREYAGDVAIAAHQDAVQLFVDAAEHAVDPEVKAYAQQQLPTLKAHLDAGLALAKTLAASGKASPDESPSSSGAGAPGTVSPASRNAPPTLLPGDKGAPTQ</sequence>
<dbReference type="Proteomes" id="UP000091897">
    <property type="component" value="Chromosome"/>
</dbReference>
<dbReference type="RefSeq" id="WP_066354905.1">
    <property type="nucleotide sequence ID" value="NZ_CBCSFJ010000024.1"/>
</dbReference>
<feature type="compositionally biased region" description="Low complexity" evidence="1">
    <location>
        <begin position="158"/>
        <end position="182"/>
    </location>
</feature>
<protein>
    <recommendedName>
        <fullName evidence="2">DUF4142 domain-containing protein</fullName>
    </recommendedName>
</protein>
<dbReference type="InterPro" id="IPR025419">
    <property type="entry name" value="DUF4142"/>
</dbReference>
<feature type="region of interest" description="Disordered" evidence="1">
    <location>
        <begin position="155"/>
        <end position="199"/>
    </location>
</feature>
<gene>
    <name evidence="3" type="ORF">BAU06_21030</name>
    <name evidence="4" type="ORF">BAU08_21565</name>
</gene>
<dbReference type="Pfam" id="PF13628">
    <property type="entry name" value="DUF4142"/>
    <property type="match status" value="1"/>
</dbReference>
<feature type="domain" description="DUF4142" evidence="2">
    <location>
        <begin position="15"/>
        <end position="147"/>
    </location>
</feature>
<evidence type="ECO:0000259" key="2">
    <source>
        <dbReference type="Pfam" id="PF13628"/>
    </source>
</evidence>
<dbReference type="Gene3D" id="1.20.1260.10">
    <property type="match status" value="1"/>
</dbReference>
<dbReference type="InterPro" id="IPR012347">
    <property type="entry name" value="Ferritin-like"/>
</dbReference>
<dbReference type="Proteomes" id="UP000092213">
    <property type="component" value="Chromosome"/>
</dbReference>
<accession>A0A193FL14</accession>
<reference evidence="5 6" key="1">
    <citation type="submission" date="2016-06" db="EMBL/GenBank/DDBJ databases">
        <title>Complete genome sequences of Bordetella bronchialis and Bordetella flabilis.</title>
        <authorList>
            <person name="LiPuma J.J."/>
            <person name="Spilker T."/>
        </authorList>
    </citation>
    <scope>NUCLEOTIDE SEQUENCE [LARGE SCALE GENOMIC DNA]</scope>
    <source>
        <strain evidence="4 6">AU17976</strain>
        <strain evidence="3 5">AU3182</strain>
    </source>
</reference>
<dbReference type="PANTHER" id="PTHR38593">
    <property type="entry name" value="BLR2558 PROTEIN"/>
    <property type="match status" value="1"/>
</dbReference>
<evidence type="ECO:0000313" key="5">
    <source>
        <dbReference type="Proteomes" id="UP000091897"/>
    </source>
</evidence>
<dbReference type="EMBL" id="CP016170">
    <property type="protein sequence ID" value="ANN68452.1"/>
    <property type="molecule type" value="Genomic_DNA"/>
</dbReference>
<evidence type="ECO:0000256" key="1">
    <source>
        <dbReference type="SAM" id="MobiDB-lite"/>
    </source>
</evidence>
<organism evidence="4 6">
    <name type="scientific">Bordetella bronchialis</name>
    <dbReference type="NCBI Taxonomy" id="463025"/>
    <lineage>
        <taxon>Bacteria</taxon>
        <taxon>Pseudomonadati</taxon>
        <taxon>Pseudomonadota</taxon>
        <taxon>Betaproteobacteria</taxon>
        <taxon>Burkholderiales</taxon>
        <taxon>Alcaligenaceae</taxon>
        <taxon>Bordetella</taxon>
    </lineage>
</organism>